<dbReference type="CDD" id="cd02224">
    <property type="entry name" value="cupin_SPO2919-like"/>
    <property type="match status" value="1"/>
</dbReference>
<dbReference type="InterPro" id="IPR051610">
    <property type="entry name" value="GPI/OXD"/>
</dbReference>
<evidence type="ECO:0000259" key="2">
    <source>
        <dbReference type="Pfam" id="PF07883"/>
    </source>
</evidence>
<dbReference type="InterPro" id="IPR011051">
    <property type="entry name" value="RmlC_Cupin_sf"/>
</dbReference>
<dbReference type="InterPro" id="IPR013096">
    <property type="entry name" value="Cupin_2"/>
</dbReference>
<accession>B4W3V6</accession>
<reference evidence="3 4" key="1">
    <citation type="submission" date="2008-07" db="EMBL/GenBank/DDBJ databases">
        <authorList>
            <person name="Tandeau de Marsac N."/>
            <person name="Ferriera S."/>
            <person name="Johnson J."/>
            <person name="Kravitz S."/>
            <person name="Beeson K."/>
            <person name="Sutton G."/>
            <person name="Rogers Y.-H."/>
            <person name="Friedman R."/>
            <person name="Frazier M."/>
            <person name="Venter J.C."/>
        </authorList>
    </citation>
    <scope>NUCLEOTIDE SEQUENCE [LARGE SCALE GENOMIC DNA]</scope>
    <source>
        <strain evidence="3 4">PCC 7420</strain>
    </source>
</reference>
<evidence type="ECO:0000313" key="3">
    <source>
        <dbReference type="EMBL" id="EDX71135.1"/>
    </source>
</evidence>
<evidence type="ECO:0000313" key="4">
    <source>
        <dbReference type="Proteomes" id="UP000003835"/>
    </source>
</evidence>
<sequence length="160" mass="18165">MEDKTYPILRAKQIADSMQTFSHPWNPNSEISGTYLGRTVGLKRTGVNFARIAPGKESFIYHSHYREEEWIYILSGKGIAEIDGEEFEVISGDFMGFPTPSVAHHLRNTGDEDLVYLMGGENLDIEIAEFPKLGKRMLRRGNTIEIYDCSDAKSWKSLDT</sequence>
<dbReference type="AlphaFoldDB" id="B4W3V6"/>
<evidence type="ECO:0000256" key="1">
    <source>
        <dbReference type="ARBA" id="ARBA00022723"/>
    </source>
</evidence>
<protein>
    <submittedName>
        <fullName evidence="3">Cupin domain protein</fullName>
    </submittedName>
</protein>
<dbReference type="GO" id="GO:0046872">
    <property type="term" value="F:metal ion binding"/>
    <property type="evidence" value="ECO:0007669"/>
    <property type="project" value="UniProtKB-KW"/>
</dbReference>
<dbReference type="RefSeq" id="WP_006106046.1">
    <property type="nucleotide sequence ID" value="NZ_DS989876.1"/>
</dbReference>
<dbReference type="Pfam" id="PF07883">
    <property type="entry name" value="Cupin_2"/>
    <property type="match status" value="1"/>
</dbReference>
<gene>
    <name evidence="3" type="ORF">MC7420_4322</name>
</gene>
<dbReference type="SUPFAM" id="SSF51182">
    <property type="entry name" value="RmlC-like cupins"/>
    <property type="match status" value="1"/>
</dbReference>
<name>B4W3V6_9CYAN</name>
<dbReference type="InterPro" id="IPR014710">
    <property type="entry name" value="RmlC-like_jellyroll"/>
</dbReference>
<dbReference type="PANTHER" id="PTHR35848:SF6">
    <property type="entry name" value="CUPIN TYPE-2 DOMAIN-CONTAINING PROTEIN"/>
    <property type="match status" value="1"/>
</dbReference>
<dbReference type="Gene3D" id="2.60.120.10">
    <property type="entry name" value="Jelly Rolls"/>
    <property type="match status" value="1"/>
</dbReference>
<proteinExistence type="predicted"/>
<dbReference type="eggNOG" id="COG3837">
    <property type="taxonomic scope" value="Bacteria"/>
</dbReference>
<keyword evidence="4" id="KW-1185">Reference proteome</keyword>
<organism evidence="3 4">
    <name type="scientific">Coleofasciculus chthonoplastes PCC 7420</name>
    <dbReference type="NCBI Taxonomy" id="118168"/>
    <lineage>
        <taxon>Bacteria</taxon>
        <taxon>Bacillati</taxon>
        <taxon>Cyanobacteriota</taxon>
        <taxon>Cyanophyceae</taxon>
        <taxon>Coleofasciculales</taxon>
        <taxon>Coleofasciculaceae</taxon>
        <taxon>Coleofasciculus</taxon>
    </lineage>
</organism>
<dbReference type="HOGENOM" id="CLU_110331_0_0_3"/>
<dbReference type="STRING" id="118168.MC7420_4322"/>
<dbReference type="PANTHER" id="PTHR35848">
    <property type="entry name" value="OXALATE-BINDING PROTEIN"/>
    <property type="match status" value="1"/>
</dbReference>
<feature type="domain" description="Cupin type-2" evidence="2">
    <location>
        <begin position="50"/>
        <end position="118"/>
    </location>
</feature>
<dbReference type="OrthoDB" id="116921at2"/>
<dbReference type="EMBL" id="DS989876">
    <property type="protein sequence ID" value="EDX71135.1"/>
    <property type="molecule type" value="Genomic_DNA"/>
</dbReference>
<dbReference type="Proteomes" id="UP000003835">
    <property type="component" value="Unassembled WGS sequence"/>
</dbReference>
<keyword evidence="1" id="KW-0479">Metal-binding</keyword>